<keyword evidence="8" id="KW-0479">Metal-binding</keyword>
<evidence type="ECO:0000259" key="15">
    <source>
        <dbReference type="Pfam" id="PF07687"/>
    </source>
</evidence>
<evidence type="ECO:0000256" key="1">
    <source>
        <dbReference type="ARBA" id="ARBA00001941"/>
    </source>
</evidence>
<organism evidence="16 17">
    <name type="scientific">Listeria kieliensis</name>
    <dbReference type="NCBI Taxonomy" id="1621700"/>
    <lineage>
        <taxon>Bacteria</taxon>
        <taxon>Bacillati</taxon>
        <taxon>Bacillota</taxon>
        <taxon>Bacilli</taxon>
        <taxon>Bacillales</taxon>
        <taxon>Listeriaceae</taxon>
        <taxon>Listeria</taxon>
    </lineage>
</organism>
<dbReference type="NCBIfam" id="NF006365">
    <property type="entry name" value="PRK08588.1"/>
    <property type="match status" value="1"/>
</dbReference>
<dbReference type="EMBL" id="LARY01000001">
    <property type="protein sequence ID" value="RDX02289.1"/>
    <property type="molecule type" value="Genomic_DNA"/>
</dbReference>
<evidence type="ECO:0000256" key="5">
    <source>
        <dbReference type="ARBA" id="ARBA00011921"/>
    </source>
</evidence>
<feature type="domain" description="Peptidase M20 dimerisation" evidence="15">
    <location>
        <begin position="171"/>
        <end position="278"/>
    </location>
</feature>
<dbReference type="PROSITE" id="PS00759">
    <property type="entry name" value="ARGE_DAPE_CPG2_2"/>
    <property type="match status" value="1"/>
</dbReference>
<accession>A0A3D8TU07</accession>
<evidence type="ECO:0000256" key="10">
    <source>
        <dbReference type="ARBA" id="ARBA00022833"/>
    </source>
</evidence>
<dbReference type="GO" id="GO:0009014">
    <property type="term" value="F:succinyl-diaminopimelate desuccinylase activity"/>
    <property type="evidence" value="ECO:0007669"/>
    <property type="project" value="UniProtKB-EC"/>
</dbReference>
<comment type="caution">
    <text evidence="16">The sequence shown here is derived from an EMBL/GenBank/DDBJ whole genome shotgun (WGS) entry which is preliminary data.</text>
</comment>
<dbReference type="CDD" id="cd08659">
    <property type="entry name" value="M20_ArgE_DapE-like"/>
    <property type="match status" value="1"/>
</dbReference>
<evidence type="ECO:0000256" key="3">
    <source>
        <dbReference type="ARBA" id="ARBA00005130"/>
    </source>
</evidence>
<evidence type="ECO:0000256" key="11">
    <source>
        <dbReference type="ARBA" id="ARBA00022915"/>
    </source>
</evidence>
<dbReference type="PROSITE" id="PS00758">
    <property type="entry name" value="ARGE_DAPE_CPG2_1"/>
    <property type="match status" value="1"/>
</dbReference>
<comment type="similarity">
    <text evidence="4">Belongs to the peptidase M20A family.</text>
</comment>
<keyword evidence="11" id="KW-0220">Diaminopimelate biosynthesis</keyword>
<dbReference type="Proteomes" id="UP000257055">
    <property type="component" value="Unassembled WGS sequence"/>
</dbReference>
<comment type="cofactor">
    <cofactor evidence="1">
        <name>Co(2+)</name>
        <dbReference type="ChEBI" id="CHEBI:48828"/>
    </cofactor>
</comment>
<dbReference type="PANTHER" id="PTHR43808">
    <property type="entry name" value="ACETYLORNITHINE DEACETYLASE"/>
    <property type="match status" value="1"/>
</dbReference>
<dbReference type="InterPro" id="IPR010182">
    <property type="entry name" value="ArgE/DapE"/>
</dbReference>
<comment type="cofactor">
    <cofactor evidence="2">
        <name>Zn(2+)</name>
        <dbReference type="ChEBI" id="CHEBI:29105"/>
    </cofactor>
</comment>
<dbReference type="GO" id="GO:0046872">
    <property type="term" value="F:metal ion binding"/>
    <property type="evidence" value="ECO:0007669"/>
    <property type="project" value="UniProtKB-KW"/>
</dbReference>
<keyword evidence="13" id="KW-0170">Cobalt</keyword>
<dbReference type="GO" id="GO:0009089">
    <property type="term" value="P:lysine biosynthetic process via diaminopimelate"/>
    <property type="evidence" value="ECO:0007669"/>
    <property type="project" value="UniProtKB-UniPathway"/>
</dbReference>
<evidence type="ECO:0000256" key="9">
    <source>
        <dbReference type="ARBA" id="ARBA00022801"/>
    </source>
</evidence>
<dbReference type="RefSeq" id="WP_115751965.1">
    <property type="nucleotide sequence ID" value="NZ_LARY01000001.1"/>
</dbReference>
<gene>
    <name evidence="16" type="ORF">UR08_01835</name>
</gene>
<comment type="pathway">
    <text evidence="3">Amino-acid biosynthesis; L-lysine biosynthesis via DAP pathway; LL-2,6-diaminopimelate from (S)-tetrahydrodipicolinate (succinylase route): step 3/3.</text>
</comment>
<dbReference type="InterPro" id="IPR001261">
    <property type="entry name" value="ArgE/DapE_CS"/>
</dbReference>
<proteinExistence type="inferred from homology"/>
<dbReference type="SUPFAM" id="SSF53187">
    <property type="entry name" value="Zn-dependent exopeptidases"/>
    <property type="match status" value="1"/>
</dbReference>
<dbReference type="UniPathway" id="UPA00034">
    <property type="reaction ID" value="UER00021"/>
</dbReference>
<evidence type="ECO:0000313" key="16">
    <source>
        <dbReference type="EMBL" id="RDX02289.1"/>
    </source>
</evidence>
<reference evidence="17" key="1">
    <citation type="submission" date="2015-04" db="EMBL/GenBank/DDBJ databases">
        <authorList>
            <person name="Schardt J."/>
            <person name="Mueller-Herbst S."/>
            <person name="Scherer S."/>
            <person name="Huptas C."/>
        </authorList>
    </citation>
    <scope>NUCLEOTIDE SEQUENCE [LARGE SCALE GENOMIC DNA]</scope>
    <source>
        <strain evidence="17">Kiel-L1</strain>
    </source>
</reference>
<keyword evidence="7" id="KW-0028">Amino-acid biosynthesis</keyword>
<dbReference type="GO" id="GO:0019877">
    <property type="term" value="P:diaminopimelate biosynthetic process"/>
    <property type="evidence" value="ECO:0007669"/>
    <property type="project" value="UniProtKB-KW"/>
</dbReference>
<evidence type="ECO:0000256" key="12">
    <source>
        <dbReference type="ARBA" id="ARBA00023154"/>
    </source>
</evidence>
<dbReference type="InterPro" id="IPR036264">
    <property type="entry name" value="Bact_exopeptidase_dim_dom"/>
</dbReference>
<dbReference type="Pfam" id="PF01546">
    <property type="entry name" value="Peptidase_M20"/>
    <property type="match status" value="1"/>
</dbReference>
<keyword evidence="9" id="KW-0378">Hydrolase</keyword>
<dbReference type="AlphaFoldDB" id="A0A3D8TU07"/>
<protein>
    <recommendedName>
        <fullName evidence="6">Probable succinyl-diaminopimelate desuccinylase</fullName>
        <ecNumber evidence="5">3.5.1.18</ecNumber>
    </recommendedName>
</protein>
<dbReference type="Gene3D" id="3.30.70.360">
    <property type="match status" value="1"/>
</dbReference>
<dbReference type="InterPro" id="IPR050072">
    <property type="entry name" value="Peptidase_M20A"/>
</dbReference>
<evidence type="ECO:0000256" key="4">
    <source>
        <dbReference type="ARBA" id="ARBA00006247"/>
    </source>
</evidence>
<dbReference type="SUPFAM" id="SSF55031">
    <property type="entry name" value="Bacterial exopeptidase dimerisation domain"/>
    <property type="match status" value="1"/>
</dbReference>
<evidence type="ECO:0000256" key="2">
    <source>
        <dbReference type="ARBA" id="ARBA00001947"/>
    </source>
</evidence>
<dbReference type="PANTHER" id="PTHR43808:SF8">
    <property type="entry name" value="PEPTIDASE M20 DIMERISATION DOMAIN-CONTAINING PROTEIN"/>
    <property type="match status" value="1"/>
</dbReference>
<dbReference type="EC" id="3.5.1.18" evidence="5"/>
<evidence type="ECO:0000256" key="6">
    <source>
        <dbReference type="ARBA" id="ARBA00016853"/>
    </source>
</evidence>
<keyword evidence="10" id="KW-0862">Zinc</keyword>
<dbReference type="InterPro" id="IPR011650">
    <property type="entry name" value="Peptidase_M20_dimer"/>
</dbReference>
<evidence type="ECO:0000256" key="13">
    <source>
        <dbReference type="ARBA" id="ARBA00023285"/>
    </source>
</evidence>
<evidence type="ECO:0000313" key="17">
    <source>
        <dbReference type="Proteomes" id="UP000257055"/>
    </source>
</evidence>
<keyword evidence="17" id="KW-1185">Reference proteome</keyword>
<keyword evidence="12" id="KW-0457">Lysine biosynthesis</keyword>
<dbReference type="Gene3D" id="3.40.630.10">
    <property type="entry name" value="Zn peptidases"/>
    <property type="match status" value="1"/>
</dbReference>
<dbReference type="Pfam" id="PF07687">
    <property type="entry name" value="M20_dimer"/>
    <property type="match status" value="1"/>
</dbReference>
<sequence>MKQLERLQVLKDIVNIDSTNGNEEEVADYLANLFKKHGIDSEKVQFAENRASLVSEIGENGKRVLGVSGHMDVVDAGDVSKWTYPPFEATEKDGKLYGRGSTDMKSGLAAMVIAMIELKEEKTELPGKVKLLATVGEEIGELGAEQLTSEGYADDLDALVIGEPSGPQICYAHKGSMNYTVSSYGKNAHSSMPEFGVNAIDNLMLFYNEVEDFVASIKESSPLLGNFTHNATVVSGGNQVNSIPEFAKLQGNIRTIPEVDNEKIQSVFADILKKLNAEKDVKLELVWDYDKLPVFSDKDSDIARIGQAAYEKQTGEKIKFVTAAGTTDAAEFIKAKKEFPVIIFGPGNGEMAHQVDEYVSIQNYMDMIEVYKDMMVGFLNEK</sequence>
<comment type="catalytic activity">
    <reaction evidence="14">
        <text>N-succinyl-(2S,6S)-2,6-diaminopimelate + H2O = (2S,6S)-2,6-diaminopimelate + succinate</text>
        <dbReference type="Rhea" id="RHEA:22608"/>
        <dbReference type="ChEBI" id="CHEBI:15377"/>
        <dbReference type="ChEBI" id="CHEBI:30031"/>
        <dbReference type="ChEBI" id="CHEBI:57609"/>
        <dbReference type="ChEBI" id="CHEBI:58087"/>
        <dbReference type="EC" id="3.5.1.18"/>
    </reaction>
</comment>
<evidence type="ECO:0000256" key="8">
    <source>
        <dbReference type="ARBA" id="ARBA00022723"/>
    </source>
</evidence>
<name>A0A3D8TU07_9LIST</name>
<evidence type="ECO:0000256" key="7">
    <source>
        <dbReference type="ARBA" id="ARBA00022605"/>
    </source>
</evidence>
<dbReference type="NCBIfam" id="TIGR01910">
    <property type="entry name" value="DapE-ArgE"/>
    <property type="match status" value="1"/>
</dbReference>
<dbReference type="InterPro" id="IPR002933">
    <property type="entry name" value="Peptidase_M20"/>
</dbReference>
<evidence type="ECO:0000256" key="14">
    <source>
        <dbReference type="ARBA" id="ARBA00051301"/>
    </source>
</evidence>